<evidence type="ECO:0000313" key="2">
    <source>
        <dbReference type="EMBL" id="TKC90173.1"/>
    </source>
</evidence>
<dbReference type="RefSeq" id="WP_136893503.1">
    <property type="nucleotide sequence ID" value="NZ_SWJE01000004.1"/>
</dbReference>
<dbReference type="EMBL" id="SWJE01000004">
    <property type="protein sequence ID" value="TKC90173.1"/>
    <property type="molecule type" value="Genomic_DNA"/>
</dbReference>
<name>A0A4U1I9L9_9BURK</name>
<sequence>MMKKKQLDALNALPSGEGEAQRQHVENEADKAAKVTAEAAEPGMLGVEDADALMDELLERVGNGPAAAPAATGVPAAQVSGGAAVQDSVGNVAAGVVTAPFYALSSAYRLLNKAVKPGSPQAAGLPGLSASAQPGMMAAAMGGVGAPLAATEMISHWKCDKIEDAQRHVLKAAEALRNVDAFPLWEDAMLAEAGKRGMLPSDLVARMRNDPDLAPLKEQMTALWRDNPKEVEAYRQAAGEFEKHIKDVQRKYANSEPPIQKRVIDAMETVRESTGDLPGFGRQEGEYTATLAERLRELARTIAESVSNLLVKLQGRAPSASVAASPEPNS</sequence>
<keyword evidence="3" id="KW-1185">Reference proteome</keyword>
<evidence type="ECO:0000256" key="1">
    <source>
        <dbReference type="SAM" id="MobiDB-lite"/>
    </source>
</evidence>
<dbReference type="AlphaFoldDB" id="A0A4U1I9L9"/>
<feature type="compositionally biased region" description="Basic and acidic residues" evidence="1">
    <location>
        <begin position="19"/>
        <end position="33"/>
    </location>
</feature>
<comment type="caution">
    <text evidence="2">The sequence shown here is derived from an EMBL/GenBank/DDBJ whole genome shotgun (WGS) entry which is preliminary data.</text>
</comment>
<gene>
    <name evidence="2" type="ORF">FAZ69_08480</name>
</gene>
<evidence type="ECO:0000313" key="3">
    <source>
        <dbReference type="Proteomes" id="UP000305539"/>
    </source>
</evidence>
<accession>A0A4U1I9L9</accession>
<protein>
    <submittedName>
        <fullName evidence="2">Uncharacterized protein</fullName>
    </submittedName>
</protein>
<proteinExistence type="predicted"/>
<organism evidence="2 3">
    <name type="scientific">Trinickia terrae</name>
    <dbReference type="NCBI Taxonomy" id="2571161"/>
    <lineage>
        <taxon>Bacteria</taxon>
        <taxon>Pseudomonadati</taxon>
        <taxon>Pseudomonadota</taxon>
        <taxon>Betaproteobacteria</taxon>
        <taxon>Burkholderiales</taxon>
        <taxon>Burkholderiaceae</taxon>
        <taxon>Trinickia</taxon>
    </lineage>
</organism>
<reference evidence="2 3" key="1">
    <citation type="submission" date="2019-04" db="EMBL/GenBank/DDBJ databases">
        <title>Trinickia sp. 7GSK02, isolated from subtropical forest soil.</title>
        <authorList>
            <person name="Gao Z.-H."/>
            <person name="Qiu L.-H."/>
        </authorList>
    </citation>
    <scope>NUCLEOTIDE SEQUENCE [LARGE SCALE GENOMIC DNA]</scope>
    <source>
        <strain evidence="2 3">7GSK02</strain>
    </source>
</reference>
<feature type="region of interest" description="Disordered" evidence="1">
    <location>
        <begin position="1"/>
        <end position="37"/>
    </location>
</feature>
<dbReference type="Proteomes" id="UP000305539">
    <property type="component" value="Unassembled WGS sequence"/>
</dbReference>